<feature type="non-terminal residue" evidence="5">
    <location>
        <position position="344"/>
    </location>
</feature>
<organism evidence="5 6">
    <name type="scientific">Candidatus Acidiferrum panamense</name>
    <dbReference type="NCBI Taxonomy" id="2741543"/>
    <lineage>
        <taxon>Bacteria</taxon>
        <taxon>Pseudomonadati</taxon>
        <taxon>Acidobacteriota</taxon>
        <taxon>Terriglobia</taxon>
        <taxon>Candidatus Acidiferrales</taxon>
        <taxon>Candidatus Acidiferrum</taxon>
    </lineage>
</organism>
<name>A0A7V8NSX2_9BACT</name>
<gene>
    <name evidence="5" type="ORF">HRJ53_17965</name>
</gene>
<dbReference type="AlphaFoldDB" id="A0A7V8NSX2"/>
<dbReference type="InterPro" id="IPR036188">
    <property type="entry name" value="FAD/NAD-bd_sf"/>
</dbReference>
<dbReference type="Gene3D" id="3.50.50.60">
    <property type="entry name" value="FAD/NAD(P)-binding domain"/>
    <property type="match status" value="1"/>
</dbReference>
<protein>
    <recommendedName>
        <fullName evidence="3">Pyridine nucleotide-disulfide oxidoreductase domain-containing protein 2</fullName>
    </recommendedName>
</protein>
<reference evidence="5" key="1">
    <citation type="submission" date="2020-06" db="EMBL/GenBank/DDBJ databases">
        <title>Legume-microbial interactions unlock mineral nutrients during tropical forest succession.</title>
        <authorList>
            <person name="Epihov D.Z."/>
        </authorList>
    </citation>
    <scope>NUCLEOTIDE SEQUENCE [LARGE SCALE GENOMIC DNA]</scope>
    <source>
        <strain evidence="5">Pan2503</strain>
    </source>
</reference>
<accession>A0A7V8NSX2</accession>
<comment type="function">
    <text evidence="1">Probable oxidoreductase that may play a role as regulator of mitochondrial function.</text>
</comment>
<keyword evidence="6" id="KW-1185">Reference proteome</keyword>
<comment type="subunit">
    <text evidence="2">Interacts with COX5B; this interaction may contribute to localize PYROXD2 to the inner face of the inner mitochondrial membrane.</text>
</comment>
<evidence type="ECO:0000256" key="1">
    <source>
        <dbReference type="ARBA" id="ARBA00037217"/>
    </source>
</evidence>
<dbReference type="PANTHER" id="PTHR10668">
    <property type="entry name" value="PHYTOENE DEHYDROGENASE"/>
    <property type="match status" value="1"/>
</dbReference>
<dbReference type="InterPro" id="IPR002937">
    <property type="entry name" value="Amino_oxidase"/>
</dbReference>
<dbReference type="GO" id="GO:0016491">
    <property type="term" value="F:oxidoreductase activity"/>
    <property type="evidence" value="ECO:0007669"/>
    <property type="project" value="InterPro"/>
</dbReference>
<dbReference type="PANTHER" id="PTHR10668:SF103">
    <property type="entry name" value="PYRIDINE NUCLEOTIDE-DISULFIDE OXIDOREDUCTASE DOMAIN-CONTAINING PROTEIN 2"/>
    <property type="match status" value="1"/>
</dbReference>
<dbReference type="Pfam" id="PF01593">
    <property type="entry name" value="Amino_oxidase"/>
    <property type="match status" value="1"/>
</dbReference>
<dbReference type="SUPFAM" id="SSF51905">
    <property type="entry name" value="FAD/NAD(P)-binding domain"/>
    <property type="match status" value="1"/>
</dbReference>
<feature type="domain" description="Amine oxidase" evidence="4">
    <location>
        <begin position="99"/>
        <end position="187"/>
    </location>
</feature>
<evidence type="ECO:0000256" key="3">
    <source>
        <dbReference type="ARBA" id="ARBA00040298"/>
    </source>
</evidence>
<dbReference type="EMBL" id="JACDQQ010001718">
    <property type="protein sequence ID" value="MBA0086872.1"/>
    <property type="molecule type" value="Genomic_DNA"/>
</dbReference>
<comment type="caution">
    <text evidence="5">The sequence shown here is derived from an EMBL/GenBank/DDBJ whole genome shotgun (WGS) entry which is preliminary data.</text>
</comment>
<evidence type="ECO:0000313" key="6">
    <source>
        <dbReference type="Proteomes" id="UP000567293"/>
    </source>
</evidence>
<proteinExistence type="predicted"/>
<evidence type="ECO:0000313" key="5">
    <source>
        <dbReference type="EMBL" id="MBA0086872.1"/>
    </source>
</evidence>
<evidence type="ECO:0000259" key="4">
    <source>
        <dbReference type="Pfam" id="PF01593"/>
    </source>
</evidence>
<sequence>MMHIPFVDGTSITVWRDLDRTCETIAKFSKKDAETFHRLVPEYKKFTELPANQRAKAPRGGYFQRLNAMSGYDATCSIFESRYMRAASITCGHFGGVAGSDFGTGNQAFSLVGQVLNGRPIAKGGSGTLSVALGKFIEAHHGVILTNKPVASLIVDGGRCVGVECGDGSRYRAEKAVVSTIHLKHIVDMAPRELWGEEFLANLEVFKPEHAMFSMHYATSDPPRYLLAGGGAVTSVEAALLEQPESILLLNSYNARGEVWVDDIPLQIVSPSVGDATRAPAGYHTVKIEGTLPYSLKQGPSHWDKIRDQVAERIFERLRRVAPNLTPDKILAKFLESPLDIERM</sequence>
<dbReference type="Proteomes" id="UP000567293">
    <property type="component" value="Unassembled WGS sequence"/>
</dbReference>
<evidence type="ECO:0000256" key="2">
    <source>
        <dbReference type="ARBA" id="ARBA00038825"/>
    </source>
</evidence>